<feature type="region of interest" description="Disordered" evidence="5">
    <location>
        <begin position="867"/>
        <end position="1025"/>
    </location>
</feature>
<evidence type="ECO:0000256" key="3">
    <source>
        <dbReference type="ARBA" id="ARBA00023027"/>
    </source>
</evidence>
<evidence type="ECO:0000313" key="10">
    <source>
        <dbReference type="Proteomes" id="UP000727407"/>
    </source>
</evidence>
<feature type="compositionally biased region" description="Basic and acidic residues" evidence="5">
    <location>
        <begin position="529"/>
        <end position="542"/>
    </location>
</feature>
<feature type="region of interest" description="Disordered" evidence="5">
    <location>
        <begin position="345"/>
        <end position="369"/>
    </location>
</feature>
<feature type="coiled-coil region" evidence="4">
    <location>
        <begin position="185"/>
        <end position="212"/>
    </location>
</feature>
<feature type="compositionally biased region" description="Basic and acidic residues" evidence="5">
    <location>
        <begin position="695"/>
        <end position="712"/>
    </location>
</feature>
<dbReference type="InterPro" id="IPR026713">
    <property type="entry name" value="CRACD-like"/>
</dbReference>
<accession>A0A8J4UTC3</accession>
<feature type="domain" description="Ig-like" evidence="8">
    <location>
        <begin position="1144"/>
        <end position="1249"/>
    </location>
</feature>
<feature type="compositionally biased region" description="Basic and acidic residues" evidence="5">
    <location>
        <begin position="1010"/>
        <end position="1019"/>
    </location>
</feature>
<feature type="coiled-coil region" evidence="4">
    <location>
        <begin position="38"/>
        <end position="149"/>
    </location>
</feature>
<protein>
    <submittedName>
        <fullName evidence="9">Interleukin-1 receptor type 1-like</fullName>
    </submittedName>
</protein>
<reference evidence="9" key="1">
    <citation type="submission" date="2020-07" db="EMBL/GenBank/DDBJ databases">
        <title>Clarias magur genome sequencing, assembly and annotation.</title>
        <authorList>
            <person name="Kushwaha B."/>
            <person name="Kumar R."/>
            <person name="Das P."/>
            <person name="Joshi C.G."/>
            <person name="Kumar D."/>
            <person name="Nagpure N.S."/>
            <person name="Pandey M."/>
            <person name="Agarwal S."/>
            <person name="Srivastava S."/>
            <person name="Singh M."/>
            <person name="Sahoo L."/>
            <person name="Jayasankar P."/>
            <person name="Meher P.K."/>
            <person name="Koringa P.G."/>
            <person name="Iquebal M.A."/>
            <person name="Das S.P."/>
            <person name="Bit A."/>
            <person name="Patnaik S."/>
            <person name="Patel N."/>
            <person name="Shah T.M."/>
            <person name="Hinsu A."/>
            <person name="Jena J.K."/>
        </authorList>
    </citation>
    <scope>NUCLEOTIDE SEQUENCE</scope>
    <source>
        <strain evidence="9">CIFAMagur01</strain>
        <tissue evidence="9">Testis</tissue>
    </source>
</reference>
<feature type="region of interest" description="Disordered" evidence="5">
    <location>
        <begin position="254"/>
        <end position="291"/>
    </location>
</feature>
<dbReference type="GO" id="GO:0016787">
    <property type="term" value="F:hydrolase activity"/>
    <property type="evidence" value="ECO:0007669"/>
    <property type="project" value="UniProtKB-KW"/>
</dbReference>
<feature type="non-terminal residue" evidence="9">
    <location>
        <position position="1350"/>
    </location>
</feature>
<evidence type="ECO:0000256" key="2">
    <source>
        <dbReference type="ARBA" id="ARBA00022801"/>
    </source>
</evidence>
<organism evidence="9 10">
    <name type="scientific">Clarias magur</name>
    <name type="common">Asian catfish</name>
    <name type="synonym">Macropteronotus magur</name>
    <dbReference type="NCBI Taxonomy" id="1594786"/>
    <lineage>
        <taxon>Eukaryota</taxon>
        <taxon>Metazoa</taxon>
        <taxon>Chordata</taxon>
        <taxon>Craniata</taxon>
        <taxon>Vertebrata</taxon>
        <taxon>Euteleostomi</taxon>
        <taxon>Actinopterygii</taxon>
        <taxon>Neopterygii</taxon>
        <taxon>Teleostei</taxon>
        <taxon>Ostariophysi</taxon>
        <taxon>Siluriformes</taxon>
        <taxon>Clariidae</taxon>
        <taxon>Clarias</taxon>
    </lineage>
</organism>
<dbReference type="Gene3D" id="3.40.50.10140">
    <property type="entry name" value="Toll/interleukin-1 receptor homology (TIR) domain"/>
    <property type="match status" value="1"/>
</dbReference>
<feature type="region of interest" description="Disordered" evidence="5">
    <location>
        <begin position="660"/>
        <end position="823"/>
    </location>
</feature>
<dbReference type="InterPro" id="IPR000157">
    <property type="entry name" value="TIR_dom"/>
</dbReference>
<feature type="non-terminal residue" evidence="9">
    <location>
        <position position="1"/>
    </location>
</feature>
<dbReference type="PANTHER" id="PTHR47743">
    <property type="entry name" value="KIAA1210 / KIAA1211 FAMILY MEMBER"/>
    <property type="match status" value="1"/>
</dbReference>
<sequence>ESLSLTKGVCVGYDVEYAGVICLDWSNVFEQEQECKELQECRMELRTSDSEKRRLKERVESLESSLQEALGAEQSCSAELRQVKLTLEKQEEELRQVKSRQLDTTHDLEKTRDLCFKLGTGKEAVQQELESCRSELELLRKQLALEREKDLNRQLSSQERLVEIQLLRDKLAVADSKASTQNREMAQLRTRSALLEADVEAIRRQLNTERDESLADIVMEFTPGEVSGNTEDATGRKKSRFKFFKARLFGRLKKKETEGRMKQSQSTGDVTAQEGGRGEDDSEDDCQYPKGELSSRALSHDSIFLADQVQSSQPTRVLSQENVHTKIKALQLKLQQQNIRLAPPLLIPGKRMEDPGATSEDDGLPRSPPEISFQEVAMQSRGSKYPEAKSHLSWLSLAGTGSEEEEQGGFSQPSSRPLSPAPQLPPAELPSAVVDFTSPAQYVPLLDNSAARHRMSIKPRNKRASTKATKKPNLYRPRTSSTNSLDQPLSETEEKEQSVTPTQIMHRYSYASEDLTHAEEPVSFPSSAHSREEQEKFTRLDGRPWSPLINEATEDFQQEDKTNTSSLVSSDEVKALHCSYHTRDSLAEEPIYDNHYTNKINVYDEHRASSPLKTLSICPGDIAFEYSVIKERTDDSLETGSTDQMESVNATVNVDVSKPPEAITRPLPVPAPRIKKPTLLNLNSVPPKVSTVKPIDPEKEPGTPSPRDDKPLRPSSFRFNIASAKHRSKTSDENVARQDEESSGNTPKGQTYNHSPVVHMEKAENTKSTEVCRNSPSAPDIRGSLWRDAMYQNASNTGVGDNPEKSENTEDLKSEIAEESEDRRGLFGVKLRSTSLCLKYRSELPRPEAEIKRHSLEGHLIVAAKDKVSSDTEAVINDRKSSAMTNPASQSLDSQQDPTLYKDSQTDSRPEPAWRSLAREKAKVQSTKPPTQPVIPQNSASLSTPPQSSSTQQPSKPPLQPRPHLAPTSKPQTANQTSQQMPPKAAPRATEKWPMSNQREEKSTVSQSSPRDDSMDFKRYSKPGYPLSNSANTTFSMDSQVLVSVEAGPCPSIQDIELTQEGTNITLNCSEDLIPVLGQRLQVEWGKDCEPANVRGSEFTLLNVNMNNSGNYTCLVIFRYEDKNYTASHTFQLIVLQKEPSQEPRVIKPRNETRHVKPGVEIELECNVFIGFGDESKLETSVYWLINESFAETHEELRQTLTTQKTKDSKMFGNSKLIISKVLPEFFGVPFTCVILNPMGMDTGKVWLSQADNKNYTLLITVVLIILTVVAGAVLLSFFKIDLILAYRHVRCKDKASQETKLYDAYVLYLHAKSAGSSTAQDLVLRTLPEILEKRHNLRLFIHGRDTDTE</sequence>
<feature type="compositionally biased region" description="Basic and acidic residues" evidence="5">
    <location>
        <begin position="867"/>
        <end position="881"/>
    </location>
</feature>
<feature type="compositionally biased region" description="Basic and acidic residues" evidence="5">
    <location>
        <begin position="904"/>
        <end position="923"/>
    </location>
</feature>
<feature type="domain" description="Ig-like" evidence="8">
    <location>
        <begin position="1051"/>
        <end position="1132"/>
    </location>
</feature>
<evidence type="ECO:0000256" key="5">
    <source>
        <dbReference type="SAM" id="MobiDB-lite"/>
    </source>
</evidence>
<dbReference type="SMART" id="SM00409">
    <property type="entry name" value="IG"/>
    <property type="match status" value="2"/>
</dbReference>
<dbReference type="InterPro" id="IPR036179">
    <property type="entry name" value="Ig-like_dom_sf"/>
</dbReference>
<feature type="compositionally biased region" description="Polar residues" evidence="5">
    <location>
        <begin position="924"/>
        <end position="940"/>
    </location>
</feature>
<keyword evidence="9" id="KW-0675">Receptor</keyword>
<evidence type="ECO:0000256" key="4">
    <source>
        <dbReference type="SAM" id="Coils"/>
    </source>
</evidence>
<keyword evidence="6" id="KW-0812">Transmembrane</keyword>
<evidence type="ECO:0000256" key="6">
    <source>
        <dbReference type="SAM" id="Phobius"/>
    </source>
</evidence>
<feature type="compositionally biased region" description="Polar residues" evidence="5">
    <location>
        <begin position="882"/>
        <end position="898"/>
    </location>
</feature>
<dbReference type="InterPro" id="IPR007110">
    <property type="entry name" value="Ig-like_dom"/>
</dbReference>
<dbReference type="OrthoDB" id="9944945at2759"/>
<feature type="region of interest" description="Disordered" evidence="5">
    <location>
        <begin position="400"/>
        <end position="429"/>
    </location>
</feature>
<keyword evidence="2" id="KW-0378">Hydrolase</keyword>
<proteinExistence type="inferred from homology"/>
<keyword evidence="6" id="KW-1133">Transmembrane helix</keyword>
<feature type="compositionally biased region" description="Basic residues" evidence="5">
    <location>
        <begin position="451"/>
        <end position="470"/>
    </location>
</feature>
<dbReference type="Proteomes" id="UP000727407">
    <property type="component" value="Unassembled WGS sequence"/>
</dbReference>
<evidence type="ECO:0000313" key="9">
    <source>
        <dbReference type="EMBL" id="KAF5905452.1"/>
    </source>
</evidence>
<dbReference type="PANTHER" id="PTHR47743:SF1">
    <property type="entry name" value="CRACD-LIKE PROTEIN"/>
    <property type="match status" value="1"/>
</dbReference>
<feature type="transmembrane region" description="Helical" evidence="6">
    <location>
        <begin position="1256"/>
        <end position="1279"/>
    </location>
</feature>
<dbReference type="Pfam" id="PF15262">
    <property type="entry name" value="DUF4592"/>
    <property type="match status" value="1"/>
</dbReference>
<dbReference type="EMBL" id="QNUK01000044">
    <property type="protein sequence ID" value="KAF5905452.1"/>
    <property type="molecule type" value="Genomic_DNA"/>
</dbReference>
<evidence type="ECO:0000259" key="7">
    <source>
        <dbReference type="PROSITE" id="PS50104"/>
    </source>
</evidence>
<dbReference type="InterPro" id="IPR035897">
    <property type="entry name" value="Toll_tir_struct_dom_sf"/>
</dbReference>
<dbReference type="PROSITE" id="PS50104">
    <property type="entry name" value="TIR"/>
    <property type="match status" value="1"/>
</dbReference>
<dbReference type="Pfam" id="PF13895">
    <property type="entry name" value="Ig_2"/>
    <property type="match status" value="1"/>
</dbReference>
<feature type="domain" description="TIR" evidence="7">
    <location>
        <begin position="1301"/>
        <end position="1350"/>
    </location>
</feature>
<comment type="similarity">
    <text evidence="1">Belongs to the interleukin-1 receptor family.</text>
</comment>
<keyword evidence="10" id="KW-1185">Reference proteome</keyword>
<dbReference type="PROSITE" id="PS50835">
    <property type="entry name" value="IG_LIKE"/>
    <property type="match status" value="2"/>
</dbReference>
<feature type="compositionally biased region" description="Pro residues" evidence="5">
    <location>
        <begin position="419"/>
        <end position="428"/>
    </location>
</feature>
<dbReference type="InterPro" id="IPR028030">
    <property type="entry name" value="DUF4592"/>
</dbReference>
<feature type="compositionally biased region" description="Basic and acidic residues" evidence="5">
    <location>
        <begin position="802"/>
        <end position="823"/>
    </location>
</feature>
<dbReference type="SUPFAM" id="SSF48726">
    <property type="entry name" value="Immunoglobulin"/>
    <property type="match status" value="2"/>
</dbReference>
<name>A0A8J4UTC3_CLAMG</name>
<dbReference type="Gene3D" id="2.60.40.10">
    <property type="entry name" value="Immunoglobulins"/>
    <property type="match status" value="2"/>
</dbReference>
<keyword evidence="3" id="KW-0520">NAD</keyword>
<keyword evidence="6" id="KW-0472">Membrane</keyword>
<dbReference type="InterPro" id="IPR013783">
    <property type="entry name" value="Ig-like_fold"/>
</dbReference>
<feature type="region of interest" description="Disordered" evidence="5">
    <location>
        <begin position="518"/>
        <end position="546"/>
    </location>
</feature>
<feature type="region of interest" description="Disordered" evidence="5">
    <location>
        <begin position="451"/>
        <end position="503"/>
    </location>
</feature>
<evidence type="ECO:0000259" key="8">
    <source>
        <dbReference type="PROSITE" id="PS50835"/>
    </source>
</evidence>
<dbReference type="InterPro" id="IPR003599">
    <property type="entry name" value="Ig_sub"/>
</dbReference>
<feature type="compositionally biased region" description="Polar residues" evidence="5">
    <location>
        <begin position="478"/>
        <end position="490"/>
    </location>
</feature>
<keyword evidence="4" id="KW-0175">Coiled coil</keyword>
<dbReference type="PRINTS" id="PR01537">
    <property type="entry name" value="INTRLKN1R1F"/>
</dbReference>
<feature type="compositionally biased region" description="Polar residues" evidence="5">
    <location>
        <begin position="768"/>
        <end position="777"/>
    </location>
</feature>
<dbReference type="GO" id="GO:0007165">
    <property type="term" value="P:signal transduction"/>
    <property type="evidence" value="ECO:0007669"/>
    <property type="project" value="InterPro"/>
</dbReference>
<feature type="compositionally biased region" description="Basic and acidic residues" evidence="5">
    <location>
        <begin position="729"/>
        <end position="740"/>
    </location>
</feature>
<gene>
    <name evidence="9" type="ORF">DAT39_004801</name>
</gene>
<feature type="compositionally biased region" description="Polar residues" evidence="5">
    <location>
        <begin position="969"/>
        <end position="981"/>
    </location>
</feature>
<feature type="compositionally biased region" description="Polar residues" evidence="5">
    <location>
        <begin position="743"/>
        <end position="754"/>
    </location>
</feature>
<feature type="compositionally biased region" description="Low complexity" evidence="5">
    <location>
        <begin position="941"/>
        <end position="954"/>
    </location>
</feature>
<evidence type="ECO:0000256" key="1">
    <source>
        <dbReference type="ARBA" id="ARBA00009752"/>
    </source>
</evidence>
<comment type="caution">
    <text evidence="9">The sequence shown here is derived from an EMBL/GenBank/DDBJ whole genome shotgun (WGS) entry which is preliminary data.</text>
</comment>